<dbReference type="Proteomes" id="UP000278807">
    <property type="component" value="Unassembled WGS sequence"/>
</dbReference>
<evidence type="ECO:0000313" key="2">
    <source>
        <dbReference type="Proteomes" id="UP000278807"/>
    </source>
</evidence>
<reference evidence="3" key="1">
    <citation type="submission" date="2017-02" db="UniProtKB">
        <authorList>
            <consortium name="WormBaseParasite"/>
        </authorList>
    </citation>
    <scope>IDENTIFICATION</scope>
</reference>
<reference evidence="1 2" key="2">
    <citation type="submission" date="2018-11" db="EMBL/GenBank/DDBJ databases">
        <authorList>
            <consortium name="Pathogen Informatics"/>
        </authorList>
    </citation>
    <scope>NUCLEOTIDE SEQUENCE [LARGE SCALE GENOMIC DNA]</scope>
</reference>
<dbReference type="EMBL" id="UZAE01000877">
    <property type="protein sequence ID" value="VDN97840.1"/>
    <property type="molecule type" value="Genomic_DNA"/>
</dbReference>
<protein>
    <submittedName>
        <fullName evidence="3">DUF4789 domain-containing protein</fullName>
    </submittedName>
</protein>
<dbReference type="WBParaSite" id="HNAJ_0000198201-mRNA-1">
    <property type="protein sequence ID" value="HNAJ_0000198201-mRNA-1"/>
    <property type="gene ID" value="HNAJ_0000198201"/>
</dbReference>
<evidence type="ECO:0000313" key="1">
    <source>
        <dbReference type="EMBL" id="VDN97840.1"/>
    </source>
</evidence>
<sequence length="162" mass="18727">MTCHPRTCDNYAKYAQNLYCNCKIYNDIHANLTPLDDETDSSAETEPFRIPRASPYPRIYPVESCYQIANQKPSKDKCGDVKLTDNSRDDLVAQYCSTEKKCVEMKRLPRFTTLPKYFQPDCEESTDDSENGECVLIWKKVETEPSKRSNKRNTKLGTKCCR</sequence>
<name>A0A0R3T4J5_RODNA</name>
<keyword evidence="2" id="KW-1185">Reference proteome</keyword>
<gene>
    <name evidence="1" type="ORF">HNAJ_LOCUS1981</name>
</gene>
<proteinExistence type="predicted"/>
<evidence type="ECO:0000313" key="3">
    <source>
        <dbReference type="WBParaSite" id="HNAJ_0000198201-mRNA-1"/>
    </source>
</evidence>
<accession>A0A0R3T4J5</accession>
<dbReference type="AlphaFoldDB" id="A0A0R3T4J5"/>
<dbReference type="OrthoDB" id="6259699at2759"/>
<organism evidence="3">
    <name type="scientific">Rodentolepis nana</name>
    <name type="common">Dwarf tapeworm</name>
    <name type="synonym">Hymenolepis nana</name>
    <dbReference type="NCBI Taxonomy" id="102285"/>
    <lineage>
        <taxon>Eukaryota</taxon>
        <taxon>Metazoa</taxon>
        <taxon>Spiralia</taxon>
        <taxon>Lophotrochozoa</taxon>
        <taxon>Platyhelminthes</taxon>
        <taxon>Cestoda</taxon>
        <taxon>Eucestoda</taxon>
        <taxon>Cyclophyllidea</taxon>
        <taxon>Hymenolepididae</taxon>
        <taxon>Rodentolepis</taxon>
    </lineage>
</organism>